<dbReference type="Pfam" id="PF00766">
    <property type="entry name" value="ETF_alpha"/>
    <property type="match status" value="1"/>
</dbReference>
<evidence type="ECO:0000259" key="5">
    <source>
        <dbReference type="SMART" id="SM00893"/>
    </source>
</evidence>
<dbReference type="InterPro" id="IPR001308">
    <property type="entry name" value="ETF_a/FixB"/>
</dbReference>
<dbReference type="AlphaFoldDB" id="A0A927J1K7"/>
<comment type="caution">
    <text evidence="6">The sequence shown here is derived from an EMBL/GenBank/DDBJ whole genome shotgun (WGS) entry which is preliminary data.</text>
</comment>
<dbReference type="RefSeq" id="WP_191829716.1">
    <property type="nucleotide sequence ID" value="NZ_JACYHB010000012.1"/>
</dbReference>
<organism evidence="6 7">
    <name type="scientific">Cellulosimicrobium arenosum</name>
    <dbReference type="NCBI Taxonomy" id="2708133"/>
    <lineage>
        <taxon>Bacteria</taxon>
        <taxon>Bacillati</taxon>
        <taxon>Actinomycetota</taxon>
        <taxon>Actinomycetes</taxon>
        <taxon>Micrococcales</taxon>
        <taxon>Promicromonosporaceae</taxon>
        <taxon>Cellulosimicrobium</taxon>
    </lineage>
</organism>
<name>A0A927J1K7_9MICO</name>
<dbReference type="EMBL" id="JACYHB010000012">
    <property type="protein sequence ID" value="MBD8080142.1"/>
    <property type="molecule type" value="Genomic_DNA"/>
</dbReference>
<accession>A0A927J1K7</accession>
<keyword evidence="7" id="KW-1185">Reference proteome</keyword>
<dbReference type="Gene3D" id="3.40.50.1220">
    <property type="entry name" value="TPP-binding domain"/>
    <property type="match status" value="1"/>
</dbReference>
<protein>
    <submittedName>
        <fullName evidence="6">Electron transfer flavoprotein subunit alpha/FixB family protein</fullName>
    </submittedName>
</protein>
<gene>
    <name evidence="6" type="ORF">IF651_13870</name>
</gene>
<proteinExistence type="inferred from homology"/>
<dbReference type="Proteomes" id="UP000610846">
    <property type="component" value="Unassembled WGS sequence"/>
</dbReference>
<comment type="similarity">
    <text evidence="2">Belongs to the ETF alpha-subunit/FixB family.</text>
</comment>
<dbReference type="GO" id="GO:0009055">
    <property type="term" value="F:electron transfer activity"/>
    <property type="evidence" value="ECO:0007669"/>
    <property type="project" value="InterPro"/>
</dbReference>
<comment type="cofactor">
    <cofactor evidence="1">
        <name>FAD</name>
        <dbReference type="ChEBI" id="CHEBI:57692"/>
    </cofactor>
</comment>
<evidence type="ECO:0000256" key="4">
    <source>
        <dbReference type="ARBA" id="ARBA00025649"/>
    </source>
</evidence>
<dbReference type="PANTHER" id="PTHR43153:SF1">
    <property type="entry name" value="ELECTRON TRANSFER FLAVOPROTEIN SUBUNIT ALPHA, MITOCHONDRIAL"/>
    <property type="match status" value="1"/>
</dbReference>
<dbReference type="Gene3D" id="3.40.50.620">
    <property type="entry name" value="HUPs"/>
    <property type="match status" value="1"/>
</dbReference>
<reference evidence="6" key="2">
    <citation type="submission" date="2020-09" db="EMBL/GenBank/DDBJ databases">
        <authorList>
            <person name="Yu Y."/>
        </authorList>
    </citation>
    <scope>NUCLEOTIDE SEQUENCE</scope>
    <source>
        <strain evidence="6">KCTC 49039</strain>
    </source>
</reference>
<comment type="subunit">
    <text evidence="3">Heterodimer of an alpha and a beta subunit.</text>
</comment>
<dbReference type="InterPro" id="IPR014729">
    <property type="entry name" value="Rossmann-like_a/b/a_fold"/>
</dbReference>
<dbReference type="SUPFAM" id="SSF52402">
    <property type="entry name" value="Adenine nucleotide alpha hydrolases-like"/>
    <property type="match status" value="1"/>
</dbReference>
<evidence type="ECO:0000313" key="6">
    <source>
        <dbReference type="EMBL" id="MBD8080142.1"/>
    </source>
</evidence>
<dbReference type="InterPro" id="IPR014731">
    <property type="entry name" value="ETF_asu_C"/>
</dbReference>
<comment type="function">
    <text evidence="4">The electron transfer flavoprotein serves as a specific electron acceptor for other dehydrogenases. It transfers the electrons to the main respiratory chain via ETF-ubiquinone oxidoreductase (ETF dehydrogenase).</text>
</comment>
<evidence type="ECO:0000256" key="2">
    <source>
        <dbReference type="ARBA" id="ARBA00005817"/>
    </source>
</evidence>
<dbReference type="PANTHER" id="PTHR43153">
    <property type="entry name" value="ELECTRON TRANSFER FLAVOPROTEIN ALPHA"/>
    <property type="match status" value="1"/>
</dbReference>
<feature type="domain" description="Electron transfer flavoprotein alpha/beta-subunit N-terminal" evidence="5">
    <location>
        <begin position="18"/>
        <end position="218"/>
    </location>
</feature>
<reference evidence="6" key="1">
    <citation type="journal article" date="2018" name="Curr. Microbiol.">
        <title>Cellulosimicrobium arenosum sp. nov., Isolated from Marine Sediment Sand.</title>
        <authorList>
            <person name="Oh M."/>
            <person name="Kim J.H."/>
            <person name="Yoon J.H."/>
            <person name="Schumann P."/>
            <person name="Kim W."/>
        </authorList>
    </citation>
    <scope>NUCLEOTIDE SEQUENCE</scope>
    <source>
        <strain evidence="6">KCTC 49039</strain>
    </source>
</reference>
<dbReference type="SUPFAM" id="SSF52467">
    <property type="entry name" value="DHS-like NAD/FAD-binding domain"/>
    <property type="match status" value="1"/>
</dbReference>
<sequence length="352" mass="35470">MSTTDTTGPAGPTGNRTVLVLLDTPGVELRSPVLELITLARRVGRVEAVALESPSIETLAQLGAHGVETVRQAELSADGHGVAGDVTHLTPVLAEALAAAARGSDADVVLLTSSFPNKEAAARLAFLAGAGLVVDATGLDIADASGEGDAAGVVVADKSVFAGSWDVRSAVTTDLAVVVVRANSVLPEPVAEAVKTDVVGFAVELSAGATATRVVSRTVRESSSSGRPALGEAAVVVTGGRGTNGDFAPVVELAEALGAAVGATRDAVYEGWHDQFVGQTGVTVAPRLYVGAGVSGAPHHRGGMQASQVIVAVNSDPECPLFEISDFAVVGDLADVLPQAAAVIREHRESQG</sequence>
<dbReference type="SMART" id="SM00893">
    <property type="entry name" value="ETF"/>
    <property type="match status" value="1"/>
</dbReference>
<evidence type="ECO:0000256" key="3">
    <source>
        <dbReference type="ARBA" id="ARBA00011355"/>
    </source>
</evidence>
<dbReference type="InterPro" id="IPR014730">
    <property type="entry name" value="ETF_a/b_N"/>
</dbReference>
<dbReference type="GO" id="GO:0050660">
    <property type="term" value="F:flavin adenine dinucleotide binding"/>
    <property type="evidence" value="ECO:0007669"/>
    <property type="project" value="InterPro"/>
</dbReference>
<dbReference type="GO" id="GO:0033539">
    <property type="term" value="P:fatty acid beta-oxidation using acyl-CoA dehydrogenase"/>
    <property type="evidence" value="ECO:0007669"/>
    <property type="project" value="TreeGrafter"/>
</dbReference>
<evidence type="ECO:0000256" key="1">
    <source>
        <dbReference type="ARBA" id="ARBA00001974"/>
    </source>
</evidence>
<dbReference type="Pfam" id="PF01012">
    <property type="entry name" value="ETF"/>
    <property type="match status" value="1"/>
</dbReference>
<evidence type="ECO:0000313" key="7">
    <source>
        <dbReference type="Proteomes" id="UP000610846"/>
    </source>
</evidence>
<dbReference type="InterPro" id="IPR029035">
    <property type="entry name" value="DHS-like_NAD/FAD-binding_dom"/>
</dbReference>